<dbReference type="EMBL" id="RQVS01000011">
    <property type="protein sequence ID" value="RRJ86168.1"/>
    <property type="molecule type" value="Genomic_DNA"/>
</dbReference>
<dbReference type="AlphaFoldDB" id="A0A3P3VVZ2"/>
<gene>
    <name evidence="1" type="ORF">EG850_09665</name>
</gene>
<dbReference type="RefSeq" id="WP_124972938.1">
    <property type="nucleotide sequence ID" value="NZ_RQVS01000011.1"/>
</dbReference>
<proteinExistence type="predicted"/>
<dbReference type="OrthoDB" id="4426404at2"/>
<sequence>MAMTLRTTPDDDAIITRIAERQGVSKNEAVLRAVRVIDEQQSHSDQVGESASKMLDRYSGLFERLRHT</sequence>
<evidence type="ECO:0000313" key="1">
    <source>
        <dbReference type="EMBL" id="RRJ86168.1"/>
    </source>
</evidence>
<keyword evidence="2" id="KW-1185">Reference proteome</keyword>
<reference evidence="1 2" key="1">
    <citation type="submission" date="2018-11" db="EMBL/GenBank/DDBJ databases">
        <title>YIM 102482-1 draft genome.</title>
        <authorList>
            <person name="Li G."/>
            <person name="Jiang Y."/>
        </authorList>
    </citation>
    <scope>NUCLEOTIDE SEQUENCE [LARGE SCALE GENOMIC DNA]</scope>
    <source>
        <strain evidence="1 2">YIM 102482-1</strain>
    </source>
</reference>
<accession>A0A3P3VVZ2</accession>
<evidence type="ECO:0000313" key="2">
    <source>
        <dbReference type="Proteomes" id="UP000274391"/>
    </source>
</evidence>
<organism evidence="1 2">
    <name type="scientific">Gulosibacter macacae</name>
    <dbReference type="NCBI Taxonomy" id="2488791"/>
    <lineage>
        <taxon>Bacteria</taxon>
        <taxon>Bacillati</taxon>
        <taxon>Actinomycetota</taxon>
        <taxon>Actinomycetes</taxon>
        <taxon>Micrococcales</taxon>
        <taxon>Microbacteriaceae</taxon>
        <taxon>Gulosibacter</taxon>
    </lineage>
</organism>
<protein>
    <submittedName>
        <fullName evidence="1">CopG family transcriptional regulator</fullName>
    </submittedName>
</protein>
<dbReference type="Proteomes" id="UP000274391">
    <property type="component" value="Unassembled WGS sequence"/>
</dbReference>
<comment type="caution">
    <text evidence="1">The sequence shown here is derived from an EMBL/GenBank/DDBJ whole genome shotgun (WGS) entry which is preliminary data.</text>
</comment>
<name>A0A3P3VVZ2_9MICO</name>